<dbReference type="Gene3D" id="3.40.50.300">
    <property type="entry name" value="P-loop containing nucleotide triphosphate hydrolases"/>
    <property type="match status" value="2"/>
</dbReference>
<dbReference type="SUPFAM" id="SSF90123">
    <property type="entry name" value="ABC transporter transmembrane region"/>
    <property type="match status" value="1"/>
</dbReference>
<evidence type="ECO:0000256" key="3">
    <source>
        <dbReference type="ARBA" id="ARBA00022692"/>
    </source>
</evidence>
<dbReference type="Pfam" id="PF00664">
    <property type="entry name" value="ABC_membrane"/>
    <property type="match status" value="1"/>
</dbReference>
<dbReference type="InterPro" id="IPR017871">
    <property type="entry name" value="ABC_transporter-like_CS"/>
</dbReference>
<dbReference type="InterPro" id="IPR003439">
    <property type="entry name" value="ABC_transporter-like_ATP-bd"/>
</dbReference>
<dbReference type="Pfam" id="PF00005">
    <property type="entry name" value="ABC_tran"/>
    <property type="match status" value="1"/>
</dbReference>
<feature type="domain" description="ABC transporter" evidence="11">
    <location>
        <begin position="544"/>
        <end position="829"/>
    </location>
</feature>
<dbReference type="SMART" id="SM00382">
    <property type="entry name" value="AAA"/>
    <property type="match status" value="1"/>
</dbReference>
<dbReference type="GO" id="GO:0005524">
    <property type="term" value="F:ATP binding"/>
    <property type="evidence" value="ECO:0007669"/>
    <property type="project" value="UniProtKB-KW"/>
</dbReference>
<dbReference type="PROSITE" id="PS50929">
    <property type="entry name" value="ABC_TM1F"/>
    <property type="match status" value="1"/>
</dbReference>
<evidence type="ECO:0000313" key="14">
    <source>
        <dbReference type="Proteomes" id="UP001165120"/>
    </source>
</evidence>
<comment type="subcellular location">
    <subcellularLocation>
        <location evidence="1">Vacuole membrane</location>
        <topology evidence="1">Multi-pass membrane protein</topology>
    </subcellularLocation>
</comment>
<keyword evidence="14" id="KW-1185">Reference proteome</keyword>
<comment type="caution">
    <text evidence="13">The sequence shown here is derived from an EMBL/GenBank/DDBJ whole genome shotgun (WGS) entry which is preliminary data.</text>
</comment>
<gene>
    <name evidence="13" type="ORF">Cboi02_000494000</name>
</gene>
<name>A0A9W6T306_CANBO</name>
<feature type="transmembrane region" description="Helical" evidence="10">
    <location>
        <begin position="448"/>
        <end position="467"/>
    </location>
</feature>
<evidence type="ECO:0000259" key="11">
    <source>
        <dbReference type="PROSITE" id="PS50893"/>
    </source>
</evidence>
<evidence type="ECO:0000313" key="13">
    <source>
        <dbReference type="EMBL" id="GME75817.1"/>
    </source>
</evidence>
<sequence>MVLSDRGLLASKTRILATNSVNVLREAKQITLLENKTISERGNYKQVINQKGSLYKLIKEFGKDEGIEQTSASTAVIQLTDDEGGTEEYKDGEVSSTSSSSSSFISSDENNELKEGEFDGIKAFDGTTDDTEAVLRSFVRTSLSNELTKIKSNNTLRRASLESLKKNALVVDKYQSNNSVSNGETVERKTRKSIEKKEKGSVKWSVYLNYAKACSSTGIMIVTLMVFVTVGLSVSGNYWLKHWSESNSKNGSNKNVLMYVGVYALFGIGSGVATLIRAVVMWSWCSIRGARILHNKLAYAVIRSPMSFFETTPMGRILNRFSQDMSKIDSTLPRVFVAVFNAVVKTFFTFMIIGYNVPLFFVIMLFLSIIYIVYQRYYIVSSRDLKRLVSISKSPIFAHIQESLNGSETVRAYGQNNRFLHQNSINIDTSQVPLYNMKSVNRWLSTRLQVIGSVIIFATSSLALSSSKSSNPLSAGLVGLVMSYALRITGSLSFIVKRSVEVESNVVCCERIFEYCDLKPENYEASKESAAPLKSLDWPSEGEIKFENYSTKYRENLDPVLNGINLEIKPKEKIGVVGRTGAGKSTLTLALFRIIEATGGKISIDGVDTSKISLFDLRHNLSIIPQDSQAIGGTVRQNLDPLNEYSDDELWKALEMAHLKDHIISMIKLKEDGFNNDDSNNTEATGQSRAETESETTPLLNSSSENYASNMSDAEIKKAGLNVIIAESGANLSVGQRQLLCLARVLLKPSKILVLDEATAAVDFQTDKFIQETIRTSFKDKTIITIAHRIDTVMNSDRILVLDKGKIEEFDSPAVLLKNKGLFYKLCENGGYLQ</sequence>
<dbReference type="AlphaFoldDB" id="A0A9W6T306"/>
<dbReference type="PROSITE" id="PS00211">
    <property type="entry name" value="ABC_TRANSPORTER_1"/>
    <property type="match status" value="1"/>
</dbReference>
<feature type="transmembrane region" description="Helical" evidence="10">
    <location>
        <begin position="260"/>
        <end position="284"/>
    </location>
</feature>
<organism evidence="13 14">
    <name type="scientific">Candida boidinii</name>
    <name type="common">Yeast</name>
    <dbReference type="NCBI Taxonomy" id="5477"/>
    <lineage>
        <taxon>Eukaryota</taxon>
        <taxon>Fungi</taxon>
        <taxon>Dikarya</taxon>
        <taxon>Ascomycota</taxon>
        <taxon>Saccharomycotina</taxon>
        <taxon>Pichiomycetes</taxon>
        <taxon>Pichiales</taxon>
        <taxon>Pichiaceae</taxon>
        <taxon>Ogataea</taxon>
        <taxon>Ogataea/Candida clade</taxon>
    </lineage>
</organism>
<evidence type="ECO:0000256" key="9">
    <source>
        <dbReference type="SAM" id="MobiDB-lite"/>
    </source>
</evidence>
<evidence type="ECO:0000256" key="10">
    <source>
        <dbReference type="SAM" id="Phobius"/>
    </source>
</evidence>
<dbReference type="FunFam" id="1.20.1560.10:FF:000001">
    <property type="entry name" value="ATP-binding cassette subfamily C member 1"/>
    <property type="match status" value="1"/>
</dbReference>
<evidence type="ECO:0000256" key="7">
    <source>
        <dbReference type="ARBA" id="ARBA00022989"/>
    </source>
</evidence>
<dbReference type="InterPro" id="IPR027417">
    <property type="entry name" value="P-loop_NTPase"/>
</dbReference>
<feature type="transmembrane region" description="Helical" evidence="10">
    <location>
        <begin position="359"/>
        <end position="379"/>
    </location>
</feature>
<evidence type="ECO:0000256" key="2">
    <source>
        <dbReference type="ARBA" id="ARBA00022448"/>
    </source>
</evidence>
<proteinExistence type="predicted"/>
<evidence type="ECO:0000256" key="1">
    <source>
        <dbReference type="ARBA" id="ARBA00004128"/>
    </source>
</evidence>
<dbReference type="InterPro" id="IPR044726">
    <property type="entry name" value="ABCC_6TM_D2"/>
</dbReference>
<dbReference type="GO" id="GO:0140359">
    <property type="term" value="F:ABC-type transporter activity"/>
    <property type="evidence" value="ECO:0007669"/>
    <property type="project" value="InterPro"/>
</dbReference>
<keyword evidence="8 10" id="KW-0472">Membrane</keyword>
<keyword evidence="2" id="KW-0813">Transport</keyword>
<dbReference type="PROSITE" id="PS50893">
    <property type="entry name" value="ABC_TRANSPORTER_2"/>
    <property type="match status" value="1"/>
</dbReference>
<dbReference type="Gene3D" id="1.20.1560.10">
    <property type="entry name" value="ABC transporter type 1, transmembrane domain"/>
    <property type="match status" value="1"/>
</dbReference>
<feature type="region of interest" description="Disordered" evidence="9">
    <location>
        <begin position="675"/>
        <end position="703"/>
    </location>
</feature>
<feature type="domain" description="ABC transmembrane type-1" evidence="12">
    <location>
        <begin position="221"/>
        <end position="504"/>
    </location>
</feature>
<feature type="compositionally biased region" description="Low complexity" evidence="9">
    <location>
        <begin position="95"/>
        <end position="107"/>
    </location>
</feature>
<evidence type="ECO:0000256" key="5">
    <source>
        <dbReference type="ARBA" id="ARBA00022741"/>
    </source>
</evidence>
<dbReference type="InterPro" id="IPR036640">
    <property type="entry name" value="ABC1_TM_sf"/>
</dbReference>
<evidence type="ECO:0000256" key="8">
    <source>
        <dbReference type="ARBA" id="ARBA00023136"/>
    </source>
</evidence>
<dbReference type="GO" id="GO:0000329">
    <property type="term" value="C:fungal-type vacuole membrane"/>
    <property type="evidence" value="ECO:0007669"/>
    <property type="project" value="UniProtKB-ARBA"/>
</dbReference>
<keyword evidence="5" id="KW-0547">Nucleotide-binding</keyword>
<keyword evidence="6" id="KW-0067">ATP-binding</keyword>
<dbReference type="SUPFAM" id="SSF52540">
    <property type="entry name" value="P-loop containing nucleoside triphosphate hydrolases"/>
    <property type="match status" value="1"/>
</dbReference>
<dbReference type="InterPro" id="IPR003593">
    <property type="entry name" value="AAA+_ATPase"/>
</dbReference>
<dbReference type="Proteomes" id="UP001165120">
    <property type="component" value="Unassembled WGS sequence"/>
</dbReference>
<evidence type="ECO:0000259" key="12">
    <source>
        <dbReference type="PROSITE" id="PS50929"/>
    </source>
</evidence>
<keyword evidence="3 10" id="KW-0812">Transmembrane</keyword>
<feature type="region of interest" description="Disordered" evidence="9">
    <location>
        <begin position="82"/>
        <end position="111"/>
    </location>
</feature>
<dbReference type="EMBL" id="BSXN01002179">
    <property type="protein sequence ID" value="GME75817.1"/>
    <property type="molecule type" value="Genomic_DNA"/>
</dbReference>
<dbReference type="PANTHER" id="PTHR24223">
    <property type="entry name" value="ATP-BINDING CASSETTE SUB-FAMILY C"/>
    <property type="match status" value="1"/>
</dbReference>
<reference evidence="13" key="1">
    <citation type="submission" date="2023-04" db="EMBL/GenBank/DDBJ databases">
        <title>Candida boidinii NBRC 10035.</title>
        <authorList>
            <person name="Ichikawa N."/>
            <person name="Sato H."/>
            <person name="Tonouchi N."/>
        </authorList>
    </citation>
    <scope>NUCLEOTIDE SEQUENCE</scope>
    <source>
        <strain evidence="13">NBRC 10035</strain>
    </source>
</reference>
<keyword evidence="4" id="KW-0677">Repeat</keyword>
<dbReference type="GO" id="GO:0016887">
    <property type="term" value="F:ATP hydrolysis activity"/>
    <property type="evidence" value="ECO:0007669"/>
    <property type="project" value="InterPro"/>
</dbReference>
<dbReference type="PANTHER" id="PTHR24223:SF443">
    <property type="entry name" value="MULTIDRUG-RESISTANCE LIKE PROTEIN 1, ISOFORM I"/>
    <property type="match status" value="1"/>
</dbReference>
<dbReference type="InterPro" id="IPR011527">
    <property type="entry name" value="ABC1_TM_dom"/>
</dbReference>
<dbReference type="CDD" id="cd18580">
    <property type="entry name" value="ABC_6TM_ABCC_D2"/>
    <property type="match status" value="1"/>
</dbReference>
<feature type="transmembrane region" description="Helical" evidence="10">
    <location>
        <begin position="219"/>
        <end position="240"/>
    </location>
</feature>
<evidence type="ECO:0000256" key="4">
    <source>
        <dbReference type="ARBA" id="ARBA00022737"/>
    </source>
</evidence>
<feature type="compositionally biased region" description="Polar residues" evidence="9">
    <location>
        <begin position="676"/>
        <end position="703"/>
    </location>
</feature>
<protein>
    <submittedName>
        <fullName evidence="13">Unnamed protein product</fullName>
    </submittedName>
</protein>
<accession>A0A9W6T306</accession>
<evidence type="ECO:0000256" key="6">
    <source>
        <dbReference type="ARBA" id="ARBA00022840"/>
    </source>
</evidence>
<keyword evidence="7 10" id="KW-1133">Transmembrane helix</keyword>
<dbReference type="CDD" id="cd03244">
    <property type="entry name" value="ABCC_MRP_domain2"/>
    <property type="match status" value="1"/>
</dbReference>
<dbReference type="InterPro" id="IPR050173">
    <property type="entry name" value="ABC_transporter_C-like"/>
</dbReference>